<dbReference type="GO" id="GO:0061630">
    <property type="term" value="F:ubiquitin protein ligase activity"/>
    <property type="evidence" value="ECO:0007669"/>
    <property type="project" value="TreeGrafter"/>
</dbReference>
<proteinExistence type="predicted"/>
<dbReference type="GO" id="GO:0008270">
    <property type="term" value="F:zinc ion binding"/>
    <property type="evidence" value="ECO:0007669"/>
    <property type="project" value="UniProtKB-KW"/>
</dbReference>
<dbReference type="PANTHER" id="PTHR10044">
    <property type="entry name" value="INHIBITOR OF APOPTOSIS"/>
    <property type="match status" value="1"/>
</dbReference>
<dbReference type="PROSITE" id="PS01282">
    <property type="entry name" value="BIR_REPEAT_1"/>
    <property type="match status" value="1"/>
</dbReference>
<evidence type="ECO:0000313" key="3">
    <source>
        <dbReference type="EMBL" id="AVA31208.1"/>
    </source>
</evidence>
<evidence type="ECO:0000256" key="1">
    <source>
        <dbReference type="PROSITE-ProRule" id="PRU00175"/>
    </source>
</evidence>
<keyword evidence="1" id="KW-0862">Zinc</keyword>
<dbReference type="Gene3D" id="3.30.40.10">
    <property type="entry name" value="Zinc/RING finger domain, C3HC4 (zinc finger)"/>
    <property type="match status" value="1"/>
</dbReference>
<dbReference type="PROSITE" id="PS50089">
    <property type="entry name" value="ZF_RING_2"/>
    <property type="match status" value="1"/>
</dbReference>
<dbReference type="GO" id="GO:0043027">
    <property type="term" value="F:cysteine-type endopeptidase inhibitor activity involved in apoptotic process"/>
    <property type="evidence" value="ECO:0007669"/>
    <property type="project" value="TreeGrafter"/>
</dbReference>
<dbReference type="InterPro" id="IPR050784">
    <property type="entry name" value="IAP"/>
</dbReference>
<evidence type="ECO:0000313" key="4">
    <source>
        <dbReference type="Proteomes" id="UP000297028"/>
    </source>
</evidence>
<dbReference type="CDD" id="cd00022">
    <property type="entry name" value="BIR"/>
    <property type="match status" value="1"/>
</dbReference>
<dbReference type="InterPro" id="IPR013083">
    <property type="entry name" value="Znf_RING/FYVE/PHD"/>
</dbReference>
<dbReference type="GO" id="GO:0031398">
    <property type="term" value="P:positive regulation of protein ubiquitination"/>
    <property type="evidence" value="ECO:0007669"/>
    <property type="project" value="TreeGrafter"/>
</dbReference>
<dbReference type="InterPro" id="IPR001370">
    <property type="entry name" value="BIR_rpt"/>
</dbReference>
<dbReference type="Pfam" id="PF13920">
    <property type="entry name" value="zf-C3HC4_3"/>
    <property type="match status" value="1"/>
</dbReference>
<keyword evidence="4" id="KW-1185">Reference proteome</keyword>
<dbReference type="Gene3D" id="1.10.1170.10">
    <property type="entry name" value="Inhibitor Of Apoptosis Protein (2mihbC-IAP-1), Chain A"/>
    <property type="match status" value="2"/>
</dbReference>
<dbReference type="PANTHER" id="PTHR10044:SF139">
    <property type="entry name" value="DEATH-ASSOCIATED INHIBITOR OF APOPTOSIS 2"/>
    <property type="match status" value="1"/>
</dbReference>
<dbReference type="SMART" id="SM00184">
    <property type="entry name" value="RING"/>
    <property type="match status" value="1"/>
</dbReference>
<name>A0A2L0WU80_9ABAC</name>
<reference evidence="3 4" key="1">
    <citation type="journal article" date="2018" name="PLoS ONE">
        <title>Genome analysis of a novel Group I alphabaculovirus obtained from Oxyplax ochracea.</title>
        <authorList>
            <person name="Wang J."/>
            <person name="Hou D."/>
            <person name="Wang Q."/>
            <person name="Kuang W."/>
            <person name="Zhang L."/>
            <person name="Li J."/>
            <person name="Shen S."/>
            <person name="Deng F."/>
            <person name="Wang H."/>
            <person name="Hu Z."/>
            <person name="Wang M."/>
        </authorList>
    </citation>
    <scope>NUCLEOTIDE SEQUENCE [LARGE SCALE GENOMIC DNA]</scope>
    <source>
        <strain evidence="3">435</strain>
    </source>
</reference>
<keyword evidence="1" id="KW-0479">Metal-binding</keyword>
<dbReference type="SMART" id="SM00238">
    <property type="entry name" value="BIR"/>
    <property type="match status" value="2"/>
</dbReference>
<gene>
    <name evidence="3" type="ORF">Oxoc_ORF109</name>
</gene>
<dbReference type="Pfam" id="PF00653">
    <property type="entry name" value="BIR"/>
    <property type="match status" value="2"/>
</dbReference>
<dbReference type="Proteomes" id="UP000297028">
    <property type="component" value="Segment"/>
</dbReference>
<dbReference type="InterPro" id="IPR001841">
    <property type="entry name" value="Znf_RING"/>
</dbReference>
<dbReference type="SUPFAM" id="SSF57924">
    <property type="entry name" value="Inhibitor of apoptosis (IAP) repeat"/>
    <property type="match status" value="2"/>
</dbReference>
<dbReference type="EMBL" id="MF143631">
    <property type="protein sequence ID" value="AVA31208.1"/>
    <property type="molecule type" value="Genomic_DNA"/>
</dbReference>
<organism evidence="3 4">
    <name type="scientific">Oxyplax ochracea nucleopolyhedrovirus</name>
    <dbReference type="NCBI Taxonomy" id="2083176"/>
    <lineage>
        <taxon>Viruses</taxon>
        <taxon>Viruses incertae sedis</taxon>
        <taxon>Naldaviricetes</taxon>
        <taxon>Lefavirales</taxon>
        <taxon>Baculoviridae</taxon>
        <taxon>Alphabaculovirus</taxon>
        <taxon>Alphabaculovirus oxochraceae</taxon>
    </lineage>
</organism>
<protein>
    <submittedName>
        <fullName evidence="3">Iap1</fullName>
    </submittedName>
</protein>
<dbReference type="CDD" id="cd16649">
    <property type="entry name" value="mRING-HC-C3HC5_CGRF1-like"/>
    <property type="match status" value="1"/>
</dbReference>
<feature type="domain" description="RING-type" evidence="2">
    <location>
        <begin position="238"/>
        <end position="274"/>
    </location>
</feature>
<evidence type="ECO:0000259" key="2">
    <source>
        <dbReference type="PROSITE" id="PS50089"/>
    </source>
</evidence>
<sequence>MNNVPLYIFDFMQYDNFENLFYTLINRQNSFENYPIKDLNFINKLVINGFKSNQIDDHVTCEYCDVEIKNWCVDECIELAHVVFSPNCAYACKIAEQEQFNQDKSSIKTVLVKSGCPKCLYENMSSEQSRTKTFLDYWPIALRGMVSKIVNAGLFYSNFGDETICFFCDCRVRDWHNEDDPWERHILQNPNCFYVLSIKEGTDLIRNKKNDKIEPLIVVADNNKIIVDDEKLNENLECKICLQRQRDAVLLPCRHFCVCVQCYFCLNRKCPTCRQDVINFIKIFVV</sequence>
<accession>A0A2L0WU80</accession>
<dbReference type="GO" id="GO:0051726">
    <property type="term" value="P:regulation of cell cycle"/>
    <property type="evidence" value="ECO:0007669"/>
    <property type="project" value="TreeGrafter"/>
</dbReference>
<dbReference type="PROSITE" id="PS50143">
    <property type="entry name" value="BIR_REPEAT_2"/>
    <property type="match status" value="2"/>
</dbReference>
<keyword evidence="1" id="KW-0863">Zinc-finger</keyword>